<dbReference type="PANTHER" id="PTHR30251:SF4">
    <property type="entry name" value="SLR1668 PROTEIN"/>
    <property type="match status" value="1"/>
</dbReference>
<evidence type="ECO:0000256" key="1">
    <source>
        <dbReference type="SAM" id="MobiDB-lite"/>
    </source>
</evidence>
<accession>A0A7Y8GZL4</accession>
<dbReference type="InterPro" id="IPR008962">
    <property type="entry name" value="PapD-like_sf"/>
</dbReference>
<dbReference type="InterPro" id="IPR016147">
    <property type="entry name" value="Pili_assmbl_chaperone_N"/>
</dbReference>
<dbReference type="Gene3D" id="2.60.40.10">
    <property type="entry name" value="Immunoglobulins"/>
    <property type="match status" value="1"/>
</dbReference>
<evidence type="ECO:0000313" key="3">
    <source>
        <dbReference type="EMBL" id="NWF47767.1"/>
    </source>
</evidence>
<feature type="compositionally biased region" description="Low complexity" evidence="1">
    <location>
        <begin position="15"/>
        <end position="25"/>
    </location>
</feature>
<dbReference type="InterPro" id="IPR013783">
    <property type="entry name" value="Ig-like_fold"/>
</dbReference>
<keyword evidence="4" id="KW-1185">Reference proteome</keyword>
<dbReference type="PANTHER" id="PTHR30251">
    <property type="entry name" value="PILUS ASSEMBLY CHAPERONE"/>
    <property type="match status" value="1"/>
</dbReference>
<dbReference type="InterPro" id="IPR050643">
    <property type="entry name" value="Periplasmic_pilus_chap"/>
</dbReference>
<organism evidence="3 4">
    <name type="scientific">Hydrogenophaga aromaticivorans</name>
    <dbReference type="NCBI Taxonomy" id="2610898"/>
    <lineage>
        <taxon>Bacteria</taxon>
        <taxon>Pseudomonadati</taxon>
        <taxon>Pseudomonadota</taxon>
        <taxon>Betaproteobacteria</taxon>
        <taxon>Burkholderiales</taxon>
        <taxon>Comamonadaceae</taxon>
        <taxon>Hydrogenophaga</taxon>
    </lineage>
</organism>
<proteinExistence type="predicted"/>
<sequence length="269" mass="29244">MGVSPPARTWRWAATPTRSTSPSPTTEAMRRLLHWVIPVGAMLCALSAQAGSLSVMPVVVALSAHKVREAITVTNQGTERVTTHVDVVSWTQSDGKDVFAPTADVLLNPGVFTLEPGQAQVLRLGWRGQPPLDTERSYRILLREVPPAAPAQRPSGALPSQVRVLLELRIPIYVAPHQVVHRPEWQTRRVDGDTLEVRFRNQSNVHTVVHDLQLASGSGAPLGAPLDVHAAVLAGQERLWTLPLPKAGAADLTVDVRADQGHQRLTIPR</sequence>
<dbReference type="AlphaFoldDB" id="A0A7Y8GZL4"/>
<dbReference type="GO" id="GO:0030288">
    <property type="term" value="C:outer membrane-bounded periplasmic space"/>
    <property type="evidence" value="ECO:0007669"/>
    <property type="project" value="InterPro"/>
</dbReference>
<dbReference type="GO" id="GO:0071555">
    <property type="term" value="P:cell wall organization"/>
    <property type="evidence" value="ECO:0007669"/>
    <property type="project" value="InterPro"/>
</dbReference>
<protein>
    <submittedName>
        <fullName evidence="3">Molecular chaperone</fullName>
    </submittedName>
</protein>
<dbReference type="EMBL" id="VYGV01000023">
    <property type="protein sequence ID" value="NWF47767.1"/>
    <property type="molecule type" value="Genomic_DNA"/>
</dbReference>
<reference evidence="3 4" key="1">
    <citation type="submission" date="2019-09" db="EMBL/GenBank/DDBJ databases">
        <title>Hydrogenophaga aromatica sp. nov., isolated from a para-xylene-degrading enrichment culture.</title>
        <authorList>
            <person name="Tancsics A."/>
            <person name="Banerjee S."/>
        </authorList>
    </citation>
    <scope>NUCLEOTIDE SEQUENCE [LARGE SCALE GENOMIC DNA]</scope>
    <source>
        <strain evidence="3 4">D2P1</strain>
    </source>
</reference>
<comment type="caution">
    <text evidence="3">The sequence shown here is derived from an EMBL/GenBank/DDBJ whole genome shotgun (WGS) entry which is preliminary data.</text>
</comment>
<evidence type="ECO:0000259" key="2">
    <source>
        <dbReference type="Pfam" id="PF00345"/>
    </source>
</evidence>
<gene>
    <name evidence="3" type="ORF">F3K02_21290</name>
</gene>
<feature type="region of interest" description="Disordered" evidence="1">
    <location>
        <begin position="1"/>
        <end position="25"/>
    </location>
</feature>
<dbReference type="Pfam" id="PF00345">
    <property type="entry name" value="PapD_N"/>
    <property type="match status" value="1"/>
</dbReference>
<name>A0A7Y8GZL4_9BURK</name>
<dbReference type="SUPFAM" id="SSF49354">
    <property type="entry name" value="PapD-like"/>
    <property type="match status" value="1"/>
</dbReference>
<evidence type="ECO:0000313" key="4">
    <source>
        <dbReference type="Proteomes" id="UP000545507"/>
    </source>
</evidence>
<feature type="domain" description="Pili assembly chaperone N-terminal" evidence="2">
    <location>
        <begin position="54"/>
        <end position="179"/>
    </location>
</feature>
<dbReference type="Proteomes" id="UP000545507">
    <property type="component" value="Unassembled WGS sequence"/>
</dbReference>